<evidence type="ECO:0000313" key="2">
    <source>
        <dbReference type="WBParaSite" id="JU765_v2.g17213.t1"/>
    </source>
</evidence>
<accession>A0AC34QKP6</accession>
<organism evidence="1 2">
    <name type="scientific">Panagrolaimus sp. JU765</name>
    <dbReference type="NCBI Taxonomy" id="591449"/>
    <lineage>
        <taxon>Eukaryota</taxon>
        <taxon>Metazoa</taxon>
        <taxon>Ecdysozoa</taxon>
        <taxon>Nematoda</taxon>
        <taxon>Chromadorea</taxon>
        <taxon>Rhabditida</taxon>
        <taxon>Tylenchina</taxon>
        <taxon>Panagrolaimomorpha</taxon>
        <taxon>Panagrolaimoidea</taxon>
        <taxon>Panagrolaimidae</taxon>
        <taxon>Panagrolaimus</taxon>
    </lineage>
</organism>
<proteinExistence type="predicted"/>
<protein>
    <submittedName>
        <fullName evidence="2">Uncharacterized protein</fullName>
    </submittedName>
</protein>
<sequence length="378" mass="43168">MEFINFFVKIIVIAAVLITKSESVENNSKKNQTEISSIFIVETDIGVRQIPYQQWPTLEERWNGIVKISSKLSTSAHLKHNLTNLNWNSQENETNPFKTKILNAENEHGYVKLQFVCFFNDRLVEADVIVSDLQLLTLSHISALLQYPVINIKNSYQTAKKEGFQWWIVAVIIGSGFILLLIGWCLLFIYLNTCGRPITKYDPESTTNHQEKNIPIMKFGDHLQPTYDEEQDTVYMGPKTEIRDPHIEPVIQKEMSRDSPVSAVPTQKNNNEKAIQTTSEEIFPTPKPLKNIPKLQPEIPKRKRKERPKSATVHVLPKNDSKSLLISSEPLRPWTPYEAADFIASTYSLGFGLNGHPRPSITTHTGVIELNTSRNEQF</sequence>
<dbReference type="Proteomes" id="UP000887576">
    <property type="component" value="Unplaced"/>
</dbReference>
<name>A0AC34QKP6_9BILA</name>
<dbReference type="WBParaSite" id="JU765_v2.g17213.t1">
    <property type="protein sequence ID" value="JU765_v2.g17213.t1"/>
    <property type="gene ID" value="JU765_v2.g17213"/>
</dbReference>
<reference evidence="2" key="1">
    <citation type="submission" date="2022-11" db="UniProtKB">
        <authorList>
            <consortium name="WormBaseParasite"/>
        </authorList>
    </citation>
    <scope>IDENTIFICATION</scope>
</reference>
<evidence type="ECO:0000313" key="1">
    <source>
        <dbReference type="Proteomes" id="UP000887576"/>
    </source>
</evidence>